<organism evidence="2 3">
    <name type="scientific">Nyssa sinensis</name>
    <dbReference type="NCBI Taxonomy" id="561372"/>
    <lineage>
        <taxon>Eukaryota</taxon>
        <taxon>Viridiplantae</taxon>
        <taxon>Streptophyta</taxon>
        <taxon>Embryophyta</taxon>
        <taxon>Tracheophyta</taxon>
        <taxon>Spermatophyta</taxon>
        <taxon>Magnoliopsida</taxon>
        <taxon>eudicotyledons</taxon>
        <taxon>Gunneridae</taxon>
        <taxon>Pentapetalae</taxon>
        <taxon>asterids</taxon>
        <taxon>Cornales</taxon>
        <taxon>Nyssaceae</taxon>
        <taxon>Nyssa</taxon>
    </lineage>
</organism>
<protein>
    <submittedName>
        <fullName evidence="2">Uncharacterized protein</fullName>
    </submittedName>
</protein>
<evidence type="ECO:0000313" key="2">
    <source>
        <dbReference type="EMBL" id="KAA8540467.1"/>
    </source>
</evidence>
<dbReference type="Proteomes" id="UP000325577">
    <property type="component" value="Linkage Group LG13"/>
</dbReference>
<reference evidence="2 3" key="1">
    <citation type="submission" date="2019-09" db="EMBL/GenBank/DDBJ databases">
        <title>A chromosome-level genome assembly of the Chinese tupelo Nyssa sinensis.</title>
        <authorList>
            <person name="Yang X."/>
            <person name="Kang M."/>
            <person name="Yang Y."/>
            <person name="Xiong H."/>
            <person name="Wang M."/>
            <person name="Zhang Z."/>
            <person name="Wang Z."/>
            <person name="Wu H."/>
            <person name="Ma T."/>
            <person name="Liu J."/>
            <person name="Xi Z."/>
        </authorList>
    </citation>
    <scope>NUCLEOTIDE SEQUENCE [LARGE SCALE GENOMIC DNA]</scope>
    <source>
        <strain evidence="2">J267</strain>
        <tissue evidence="2">Leaf</tissue>
    </source>
</reference>
<feature type="compositionally biased region" description="Low complexity" evidence="1">
    <location>
        <begin position="140"/>
        <end position="152"/>
    </location>
</feature>
<feature type="region of interest" description="Disordered" evidence="1">
    <location>
        <begin position="136"/>
        <end position="161"/>
    </location>
</feature>
<accession>A0A5J5BFI7</accession>
<name>A0A5J5BFI7_9ASTE</name>
<dbReference type="AlphaFoldDB" id="A0A5J5BFI7"/>
<proteinExistence type="predicted"/>
<dbReference type="PANTHER" id="PTHR34191:SF9">
    <property type="entry name" value="F6D8.10"/>
    <property type="match status" value="1"/>
</dbReference>
<evidence type="ECO:0000313" key="3">
    <source>
        <dbReference type="Proteomes" id="UP000325577"/>
    </source>
</evidence>
<dbReference type="OrthoDB" id="1894923at2759"/>
<sequence length="161" mass="16756">MTCQVSANACIKAHINNNNGGLEVINITCGVSSFSFEEQQSKKMEGRGHNFSYQAGEMTGQAQLKKDEMMNQSSNAQNPAQSTNFLQETGTHVKNMAHGAADIAHGAVGGAASIAQGAALGAANIAQGAADAVKNTFGMNNNPNPDPNTNTNHPSKPTTRI</sequence>
<evidence type="ECO:0000256" key="1">
    <source>
        <dbReference type="SAM" id="MobiDB-lite"/>
    </source>
</evidence>
<dbReference type="InterPro" id="IPR039624">
    <property type="entry name" value="LEA1/2/D7/KIN2"/>
</dbReference>
<keyword evidence="3" id="KW-1185">Reference proteome</keyword>
<dbReference type="EMBL" id="CM018036">
    <property type="protein sequence ID" value="KAA8540467.1"/>
    <property type="molecule type" value="Genomic_DNA"/>
</dbReference>
<gene>
    <name evidence="2" type="ORF">F0562_024614</name>
</gene>
<dbReference type="PANTHER" id="PTHR34191">
    <property type="entry name" value="LATE EMBRYOGENESIS ABUNDANT PROTEIN (LEA) FAMILY PROTEIN"/>
    <property type="match status" value="1"/>
</dbReference>